<dbReference type="Pfam" id="PF00765">
    <property type="entry name" value="Autoind_synth"/>
    <property type="match status" value="1"/>
</dbReference>
<dbReference type="PRINTS" id="PR01549">
    <property type="entry name" value="AUTOINDCRSYN"/>
</dbReference>
<evidence type="ECO:0000256" key="6">
    <source>
        <dbReference type="RuleBase" id="RU361135"/>
    </source>
</evidence>
<evidence type="ECO:0000256" key="1">
    <source>
        <dbReference type="ARBA" id="ARBA00022654"/>
    </source>
</evidence>
<keyword evidence="4 5" id="KW-0071">Autoinducer synthesis</keyword>
<dbReference type="SUPFAM" id="SSF55729">
    <property type="entry name" value="Acyl-CoA N-acyltransferases (Nat)"/>
    <property type="match status" value="1"/>
</dbReference>
<comment type="catalytic activity">
    <reaction evidence="6">
        <text>a fatty acyl-[ACP] + S-adenosyl-L-methionine = an N-acyl-L-homoserine lactone + S-methyl-5'-thioadenosine + holo-[ACP] + H(+)</text>
        <dbReference type="Rhea" id="RHEA:10096"/>
        <dbReference type="Rhea" id="RHEA-COMP:9685"/>
        <dbReference type="Rhea" id="RHEA-COMP:14125"/>
        <dbReference type="ChEBI" id="CHEBI:15378"/>
        <dbReference type="ChEBI" id="CHEBI:17509"/>
        <dbReference type="ChEBI" id="CHEBI:55474"/>
        <dbReference type="ChEBI" id="CHEBI:59789"/>
        <dbReference type="ChEBI" id="CHEBI:64479"/>
        <dbReference type="ChEBI" id="CHEBI:138651"/>
        <dbReference type="EC" id="2.3.1.184"/>
    </reaction>
</comment>
<gene>
    <name evidence="7" type="ORF">D1345_02330</name>
</gene>
<keyword evidence="1 5" id="KW-0673">Quorum sensing</keyword>
<comment type="similarity">
    <text evidence="5 6">Belongs to the autoinducer synthase family.</text>
</comment>
<reference evidence="7 8" key="1">
    <citation type="submission" date="2018-08" db="EMBL/GenBank/DDBJ databases">
        <title>Complete genome sequence of JP2-74.</title>
        <authorList>
            <person name="Wu L."/>
        </authorList>
    </citation>
    <scope>NUCLEOTIDE SEQUENCE [LARGE SCALE GENOMIC DNA]</scope>
    <source>
        <strain evidence="7 8">JP2-74</strain>
    </source>
</reference>
<dbReference type="EMBL" id="CP031968">
    <property type="protein sequence ID" value="AXT45101.1"/>
    <property type="molecule type" value="Genomic_DNA"/>
</dbReference>
<dbReference type="GO" id="GO:0009372">
    <property type="term" value="P:quorum sensing"/>
    <property type="evidence" value="ECO:0007669"/>
    <property type="project" value="UniProtKB-UniRule"/>
</dbReference>
<dbReference type="Proteomes" id="UP000259465">
    <property type="component" value="Chromosome"/>
</dbReference>
<evidence type="ECO:0000313" key="7">
    <source>
        <dbReference type="EMBL" id="AXT45101.1"/>
    </source>
</evidence>
<accession>A0AAD0W7C0</accession>
<dbReference type="EC" id="2.3.1.184" evidence="6"/>
<dbReference type="AlphaFoldDB" id="A0AAD0W7C0"/>
<organism evidence="7 8">
    <name type="scientific">Chromobacterium rhizoryzae</name>
    <dbReference type="NCBI Taxonomy" id="1778675"/>
    <lineage>
        <taxon>Bacteria</taxon>
        <taxon>Pseudomonadati</taxon>
        <taxon>Pseudomonadota</taxon>
        <taxon>Betaproteobacteria</taxon>
        <taxon>Neisseriales</taxon>
        <taxon>Chromobacteriaceae</taxon>
        <taxon>Chromobacterium</taxon>
    </lineage>
</organism>
<proteinExistence type="inferred from homology"/>
<dbReference type="PANTHER" id="PTHR39322">
    <property type="entry name" value="ACYL-HOMOSERINE-LACTONE SYNTHASE"/>
    <property type="match status" value="1"/>
</dbReference>
<protein>
    <recommendedName>
        <fullName evidence="6">Acyl-homoserine-lactone synthase</fullName>
        <ecNumber evidence="6">2.3.1.184</ecNumber>
    </recommendedName>
    <alternativeName>
        <fullName evidence="6">Autoinducer synthesis protein</fullName>
    </alternativeName>
</protein>
<keyword evidence="2 6" id="KW-0808">Transferase</keyword>
<dbReference type="PROSITE" id="PS51187">
    <property type="entry name" value="AUTOINDUCER_SYNTH_2"/>
    <property type="match status" value="1"/>
</dbReference>
<name>A0AAD0W7C0_9NEIS</name>
<evidence type="ECO:0000313" key="8">
    <source>
        <dbReference type="Proteomes" id="UP000259465"/>
    </source>
</evidence>
<evidence type="ECO:0000256" key="5">
    <source>
        <dbReference type="PROSITE-ProRule" id="PRU00533"/>
    </source>
</evidence>
<evidence type="ECO:0000256" key="3">
    <source>
        <dbReference type="ARBA" id="ARBA00022691"/>
    </source>
</evidence>
<dbReference type="Gene3D" id="3.40.630.30">
    <property type="match status" value="1"/>
</dbReference>
<dbReference type="KEGG" id="crz:D1345_02330"/>
<dbReference type="GO" id="GO:0061579">
    <property type="term" value="F:N-acyl homoserine lactone synthase activity"/>
    <property type="evidence" value="ECO:0007669"/>
    <property type="project" value="UniProtKB-UniRule"/>
</dbReference>
<evidence type="ECO:0000256" key="2">
    <source>
        <dbReference type="ARBA" id="ARBA00022679"/>
    </source>
</evidence>
<dbReference type="InterPro" id="IPR001690">
    <property type="entry name" value="Autoind_synthase"/>
</dbReference>
<dbReference type="PANTHER" id="PTHR39322:SF1">
    <property type="entry name" value="ISOVALERYL-HOMOSERINE LACTONE SYNTHASE"/>
    <property type="match status" value="1"/>
</dbReference>
<evidence type="ECO:0000256" key="4">
    <source>
        <dbReference type="ARBA" id="ARBA00022929"/>
    </source>
</evidence>
<dbReference type="GO" id="GO:0007165">
    <property type="term" value="P:signal transduction"/>
    <property type="evidence" value="ECO:0007669"/>
    <property type="project" value="TreeGrafter"/>
</dbReference>
<keyword evidence="3 6" id="KW-0949">S-adenosyl-L-methionine</keyword>
<dbReference type="InterPro" id="IPR016181">
    <property type="entry name" value="Acyl_CoA_acyltransferase"/>
</dbReference>
<sequence>MIGENKMAHFFPLELGGLLMEKVNATSYEIDLLKFRHQVFREQLRWVPIRPDGLDLDDYDAFSDNLAVIAQNQVVGSARFTAGDQPFMIEREFSRLLAPGERIRKGEGCGEITRFAVGKTISGSETRAIARLLYLSLWEWSRANEVRWLYFVVEPSFYRHLSRMGFPILPVGVPQPLDGGVMSVAGCFDWEQADPEFIKSLRREVAAPRECVRSWMEYDRAHAPAWA</sequence>
<keyword evidence="8" id="KW-1185">Reference proteome</keyword>